<dbReference type="GO" id="GO:0005524">
    <property type="term" value="F:ATP binding"/>
    <property type="evidence" value="ECO:0007669"/>
    <property type="project" value="UniProtKB-UniRule"/>
</dbReference>
<dbReference type="InterPro" id="IPR016136">
    <property type="entry name" value="DNA_helicase_N/primase_C"/>
</dbReference>
<dbReference type="GO" id="GO:1990077">
    <property type="term" value="C:primosome complex"/>
    <property type="evidence" value="ECO:0007669"/>
    <property type="project" value="UniProtKB-UniRule"/>
</dbReference>
<keyword evidence="7 12" id="KW-0067">ATP-binding</keyword>
<dbReference type="PANTHER" id="PTHR30153:SF2">
    <property type="entry name" value="REPLICATIVE DNA HELICASE"/>
    <property type="match status" value="1"/>
</dbReference>
<evidence type="ECO:0000256" key="3">
    <source>
        <dbReference type="ARBA" id="ARBA00022705"/>
    </source>
</evidence>
<dbReference type="PANTHER" id="PTHR30153">
    <property type="entry name" value="REPLICATIVE DNA HELICASE DNAB"/>
    <property type="match status" value="1"/>
</dbReference>
<evidence type="ECO:0000256" key="1">
    <source>
        <dbReference type="ARBA" id="ARBA00008428"/>
    </source>
</evidence>
<feature type="domain" description="SF4 helicase" evidence="13">
    <location>
        <begin position="176"/>
        <end position="443"/>
    </location>
</feature>
<dbReference type="Gene3D" id="1.10.860.10">
    <property type="entry name" value="DNAb Helicase, Chain A"/>
    <property type="match status" value="1"/>
</dbReference>
<keyword evidence="6 12" id="KW-0347">Helicase</keyword>
<evidence type="ECO:0000256" key="9">
    <source>
        <dbReference type="ARBA" id="ARBA00023235"/>
    </source>
</evidence>
<evidence type="ECO:0000313" key="14">
    <source>
        <dbReference type="EMBL" id="PNO64579.1"/>
    </source>
</evidence>
<dbReference type="Pfam" id="PF03796">
    <property type="entry name" value="DnaB_C"/>
    <property type="match status" value="1"/>
</dbReference>
<dbReference type="GO" id="GO:0006269">
    <property type="term" value="P:DNA replication, synthesis of primer"/>
    <property type="evidence" value="ECO:0007669"/>
    <property type="project" value="UniProtKB-UniRule"/>
</dbReference>
<keyword evidence="3 12" id="KW-0235">DNA replication</keyword>
<evidence type="ECO:0000256" key="5">
    <source>
        <dbReference type="ARBA" id="ARBA00022801"/>
    </source>
</evidence>
<sequence length="447" mass="49370">MKQPMTNVPYSSDAEQAVLGGLMLDNERWDDVLPLLQEADFHFPAHRRIYQAMGKLVATLQPIDLITLSETLERESMLEQVGGFAYLAELSKNTPSAANIVAYANIVVERSRLRRLLQLGNALSADAVSPRADVAVLTERAEQQLFQLSEHAQTNQNVSVIDGLNAMVNHLETVMGSGGITGTPTGFTELDQVTCGLQPGDLILVAARPSMGKTSLALSCCTGALRLTASPVQVFSLEMPKAQLYQRLTAMEGRVSLTHLRSGQLDDEEWARVYKAVEVISPWEGRLIIDDDSYLTPALLRSRARRYTRLYGKPALVMVDYLQLMRCPGQENRTQEIAEISRSLKALAKELECPVVALSQLNRQLESRADKRPNNGDLRDSGALEQDADVIAFVYRDEVYDPGTLDKGVAEIIIGKQRQGATGTLRVKFEGQYTAFSDLPDYQTGRV</sequence>
<dbReference type="SUPFAM" id="SSF52540">
    <property type="entry name" value="P-loop containing nucleoside triphosphate hydrolases"/>
    <property type="match status" value="1"/>
</dbReference>
<keyword evidence="5 12" id="KW-0378">Hydrolase</keyword>
<comment type="similarity">
    <text evidence="1 12">Belongs to the helicase family. DnaB subfamily.</text>
</comment>
<proteinExistence type="inferred from homology"/>
<comment type="caution">
    <text evidence="14">The sequence shown here is derived from an EMBL/GenBank/DDBJ whole genome shotgun (WGS) entry which is preliminary data.</text>
</comment>
<dbReference type="Proteomes" id="UP000030378">
    <property type="component" value="Unassembled WGS sequence"/>
</dbReference>
<dbReference type="InterPro" id="IPR007694">
    <property type="entry name" value="DNA_helicase_DnaB-like_C"/>
</dbReference>
<dbReference type="GO" id="GO:0005829">
    <property type="term" value="C:cytosol"/>
    <property type="evidence" value="ECO:0007669"/>
    <property type="project" value="TreeGrafter"/>
</dbReference>
<keyword evidence="4 12" id="KW-0547">Nucleotide-binding</keyword>
<evidence type="ECO:0000256" key="8">
    <source>
        <dbReference type="ARBA" id="ARBA00023125"/>
    </source>
</evidence>
<name>A0AAP8TNN8_SERMA</name>
<evidence type="ECO:0000256" key="2">
    <source>
        <dbReference type="ARBA" id="ARBA00022515"/>
    </source>
</evidence>
<dbReference type="NCBIfam" id="TIGR00665">
    <property type="entry name" value="DnaB"/>
    <property type="match status" value="1"/>
</dbReference>
<dbReference type="Pfam" id="PF00772">
    <property type="entry name" value="DnaB"/>
    <property type="match status" value="1"/>
</dbReference>
<evidence type="ECO:0000256" key="7">
    <source>
        <dbReference type="ARBA" id="ARBA00022840"/>
    </source>
</evidence>
<dbReference type="InterPro" id="IPR007693">
    <property type="entry name" value="DNA_helicase_DnaB-like_N"/>
</dbReference>
<dbReference type="InterPro" id="IPR007692">
    <property type="entry name" value="DNA_helicase_DnaB"/>
</dbReference>
<dbReference type="PROSITE" id="PS51199">
    <property type="entry name" value="SF4_HELICASE"/>
    <property type="match status" value="1"/>
</dbReference>
<dbReference type="GO" id="GO:0043139">
    <property type="term" value="F:5'-3' DNA helicase activity"/>
    <property type="evidence" value="ECO:0007669"/>
    <property type="project" value="UniProtKB-EC"/>
</dbReference>
<dbReference type="InterPro" id="IPR027417">
    <property type="entry name" value="P-loop_NTPase"/>
</dbReference>
<evidence type="ECO:0000256" key="10">
    <source>
        <dbReference type="ARBA" id="ARBA00048954"/>
    </source>
</evidence>
<dbReference type="SUPFAM" id="SSF48024">
    <property type="entry name" value="N-terminal domain of DnaB helicase"/>
    <property type="match status" value="1"/>
</dbReference>
<evidence type="ECO:0000256" key="6">
    <source>
        <dbReference type="ARBA" id="ARBA00022806"/>
    </source>
</evidence>
<keyword evidence="2 12" id="KW-0639">Primosome</keyword>
<keyword evidence="9" id="KW-0413">Isomerase</keyword>
<dbReference type="EMBL" id="JTBC02000011">
    <property type="protein sequence ID" value="PNO64579.1"/>
    <property type="molecule type" value="Genomic_DNA"/>
</dbReference>
<dbReference type="GO" id="GO:0016787">
    <property type="term" value="F:hydrolase activity"/>
    <property type="evidence" value="ECO:0007669"/>
    <property type="project" value="UniProtKB-KW"/>
</dbReference>
<evidence type="ECO:0000313" key="15">
    <source>
        <dbReference type="Proteomes" id="UP000030378"/>
    </source>
</evidence>
<dbReference type="InterPro" id="IPR036185">
    <property type="entry name" value="DNA_heli_DnaB-like_N_sf"/>
</dbReference>
<dbReference type="RefSeq" id="WP_102985291.1">
    <property type="nucleotide sequence ID" value="NZ_JTBC02000011.1"/>
</dbReference>
<keyword evidence="8 12" id="KW-0238">DNA-binding</keyword>
<evidence type="ECO:0000256" key="11">
    <source>
        <dbReference type="NCBIfam" id="TIGR00665"/>
    </source>
</evidence>
<evidence type="ECO:0000256" key="4">
    <source>
        <dbReference type="ARBA" id="ARBA00022741"/>
    </source>
</evidence>
<protein>
    <recommendedName>
        <fullName evidence="11 12">Replicative DNA helicase</fullName>
        <ecNumber evidence="11 12">5.6.2.3</ecNumber>
    </recommendedName>
</protein>
<evidence type="ECO:0000256" key="12">
    <source>
        <dbReference type="RuleBase" id="RU362085"/>
    </source>
</evidence>
<dbReference type="EC" id="5.6.2.3" evidence="11 12"/>
<accession>A0AAP8TNN8</accession>
<gene>
    <name evidence="14" type="primary">dnaB</name>
    <name evidence="14" type="ORF">MC70_020255</name>
</gene>
<dbReference type="GO" id="GO:0003677">
    <property type="term" value="F:DNA binding"/>
    <property type="evidence" value="ECO:0007669"/>
    <property type="project" value="UniProtKB-UniRule"/>
</dbReference>
<dbReference type="AlphaFoldDB" id="A0AAP8TNN8"/>
<comment type="function">
    <text evidence="12">The main replicative DNA helicase, it participates in initiation and elongation during chromosome replication. Travels ahead of the DNA replisome, separating dsDNA into templates for DNA synthesis. A processive ATP-dependent 5'-3' DNA helicase it has DNA-dependent ATPase activity.</text>
</comment>
<dbReference type="CDD" id="cd00984">
    <property type="entry name" value="DnaB_C"/>
    <property type="match status" value="1"/>
</dbReference>
<reference evidence="15" key="1">
    <citation type="submission" date="2017-12" db="EMBL/GenBank/DDBJ databases">
        <title>FDA dAtabase for Regulatory Grade micrObial Sequences (FDA-ARGOS): Supporting development and validation of Infectious Disease Dx tests.</title>
        <authorList>
            <person name="Campos J."/>
            <person name="Goldberg B."/>
            <person name="Tallon L."/>
            <person name="Sadzewicz L."/>
            <person name="Sengamalay N."/>
            <person name="Ott S."/>
            <person name="Godinez A."/>
            <person name="Nagaraj S."/>
            <person name="Vavikolanu K."/>
            <person name="Vyas G."/>
            <person name="Nadendla S."/>
            <person name="Aluvathingal J."/>
            <person name="Geyer C."/>
            <person name="Nandy P."/>
            <person name="Hobson J."/>
            <person name="Sichtig H."/>
        </authorList>
    </citation>
    <scope>NUCLEOTIDE SEQUENCE [LARGE SCALE GENOMIC DNA]</scope>
    <source>
        <strain evidence="15">FDAARGOS_79</strain>
    </source>
</reference>
<dbReference type="Gene3D" id="3.40.50.300">
    <property type="entry name" value="P-loop containing nucleotide triphosphate hydrolases"/>
    <property type="match status" value="1"/>
</dbReference>
<comment type="catalytic activity">
    <reaction evidence="10 12">
        <text>ATP + H2O = ADP + phosphate + H(+)</text>
        <dbReference type="Rhea" id="RHEA:13065"/>
        <dbReference type="ChEBI" id="CHEBI:15377"/>
        <dbReference type="ChEBI" id="CHEBI:15378"/>
        <dbReference type="ChEBI" id="CHEBI:30616"/>
        <dbReference type="ChEBI" id="CHEBI:43474"/>
        <dbReference type="ChEBI" id="CHEBI:456216"/>
        <dbReference type="EC" id="5.6.2.3"/>
    </reaction>
</comment>
<organism evidence="14 15">
    <name type="scientific">Serratia marcescens</name>
    <dbReference type="NCBI Taxonomy" id="615"/>
    <lineage>
        <taxon>Bacteria</taxon>
        <taxon>Pseudomonadati</taxon>
        <taxon>Pseudomonadota</taxon>
        <taxon>Gammaproteobacteria</taxon>
        <taxon>Enterobacterales</taxon>
        <taxon>Yersiniaceae</taxon>
        <taxon>Serratia</taxon>
    </lineage>
</organism>
<dbReference type="NCBIfam" id="NF040583">
    <property type="entry name" value="dnaB_SPI-7_type"/>
    <property type="match status" value="1"/>
</dbReference>
<evidence type="ECO:0000259" key="13">
    <source>
        <dbReference type="PROSITE" id="PS51199"/>
    </source>
</evidence>